<evidence type="ECO:0000313" key="3">
    <source>
        <dbReference type="EMBL" id="VVD31555.1"/>
    </source>
</evidence>
<dbReference type="Pfam" id="PF13280">
    <property type="entry name" value="WYL"/>
    <property type="match status" value="1"/>
</dbReference>
<protein>
    <submittedName>
        <fullName evidence="3">Transcriptional regulator</fullName>
    </submittedName>
</protein>
<dbReference type="InterPro" id="IPR057727">
    <property type="entry name" value="WCX_dom"/>
</dbReference>
<dbReference type="PROSITE" id="PS52050">
    <property type="entry name" value="WYL"/>
    <property type="match status" value="1"/>
</dbReference>
<dbReference type="AlphaFoldDB" id="A0A5Q4YVA6"/>
<gene>
    <name evidence="3" type="ORF">PDMSB3_0252</name>
</gene>
<keyword evidence="4" id="KW-1185">Reference proteome</keyword>
<feature type="domain" description="WCX" evidence="2">
    <location>
        <begin position="314"/>
        <end position="388"/>
    </location>
</feature>
<reference evidence="3 4" key="1">
    <citation type="submission" date="2019-08" db="EMBL/GenBank/DDBJ databases">
        <authorList>
            <person name="Herpell B J."/>
        </authorList>
    </citation>
    <scope>NUCLEOTIDE SEQUENCE [LARGE SCALE GENOMIC DNA]</scope>
    <source>
        <strain evidence="4">Msb3</strain>
    </source>
</reference>
<dbReference type="PANTHER" id="PTHR34580">
    <property type="match status" value="1"/>
</dbReference>
<dbReference type="Proteomes" id="UP000325811">
    <property type="component" value="Chromosome II"/>
</dbReference>
<dbReference type="Pfam" id="PF25583">
    <property type="entry name" value="WCX"/>
    <property type="match status" value="1"/>
</dbReference>
<dbReference type="InterPro" id="IPR051534">
    <property type="entry name" value="CBASS_pafABC_assoc_protein"/>
</dbReference>
<proteinExistence type="predicted"/>
<organism evidence="3 4">
    <name type="scientific">Paraburkholderia dioscoreae</name>
    <dbReference type="NCBI Taxonomy" id="2604047"/>
    <lineage>
        <taxon>Bacteria</taxon>
        <taxon>Pseudomonadati</taxon>
        <taxon>Pseudomonadota</taxon>
        <taxon>Betaproteobacteria</taxon>
        <taxon>Burkholderiales</taxon>
        <taxon>Burkholderiaceae</taxon>
        <taxon>Paraburkholderia</taxon>
    </lineage>
</organism>
<dbReference type="EMBL" id="LR699554">
    <property type="protein sequence ID" value="VVD31555.1"/>
    <property type="molecule type" value="Genomic_DNA"/>
</dbReference>
<dbReference type="PANTHER" id="PTHR34580:SF1">
    <property type="entry name" value="PROTEIN PAFC"/>
    <property type="match status" value="1"/>
</dbReference>
<feature type="domain" description="WYL" evidence="1">
    <location>
        <begin position="212"/>
        <end position="280"/>
    </location>
</feature>
<name>A0A5Q4YVA6_9BURK</name>
<evidence type="ECO:0000313" key="4">
    <source>
        <dbReference type="Proteomes" id="UP000325811"/>
    </source>
</evidence>
<dbReference type="InterPro" id="IPR026881">
    <property type="entry name" value="WYL_dom"/>
</dbReference>
<dbReference type="KEGG" id="pdio:PDMSB3_0252.1"/>
<evidence type="ECO:0000259" key="2">
    <source>
        <dbReference type="Pfam" id="PF25583"/>
    </source>
</evidence>
<evidence type="ECO:0000259" key="1">
    <source>
        <dbReference type="Pfam" id="PF13280"/>
    </source>
</evidence>
<sequence length="393" mass="44313">MTAWVTGSVERYQAYGPVLQLKKSRQSFEYLLKIHCAPPLTSVTQSLQPSKFCCMDTLDSKIISVLPNAGGNAEFLSTPGVHKKLEVIESDVPVIKTVQRRLEKLHLEGLVEMEKRGAAWFWRKGAGAGGMAGKSGAIMTREEALALHVLRSFTSRQIPTLVAEALSDLFKVADKRLETAVTEDERRYRRWADKVAVEHSGFALQYPQIDPEIFAAISQALFHERKLEILYRPRSNVANDKCKVILPLGLVEVGGLVYLIGGTEGRSNPTMYRLDRLASANMMMESFSYPRSFKLDDYVKQQRQFDFMVEGEATLKVRFVNGAGDHLLETPFAADQETWHTSTGLEVQGTVLLSQRLRWWLRSFGPHVEVMEPEKLRAELAEEAHALAALYRR</sequence>
<accession>A0A5Q4YVA6</accession>